<evidence type="ECO:0000256" key="1">
    <source>
        <dbReference type="SAM" id="SignalP"/>
    </source>
</evidence>
<feature type="signal peptide" evidence="1">
    <location>
        <begin position="1"/>
        <end position="25"/>
    </location>
</feature>
<dbReference type="HOGENOM" id="CLU_042505_1_1_6"/>
<feature type="chain" id="PRO_5004194576" evidence="1">
    <location>
        <begin position="26"/>
        <end position="226"/>
    </location>
</feature>
<dbReference type="GO" id="GO:0019867">
    <property type="term" value="C:outer membrane"/>
    <property type="evidence" value="ECO:0007669"/>
    <property type="project" value="InterPro"/>
</dbReference>
<dbReference type="PANTHER" id="PTHR36920">
    <property type="match status" value="1"/>
</dbReference>
<accession>Q1N586</accession>
<comment type="caution">
    <text evidence="2">The sequence shown here is derived from an EMBL/GenBank/DDBJ whole genome shotgun (WGS) entry which is preliminary data.</text>
</comment>
<dbReference type="OrthoDB" id="9807574at2"/>
<dbReference type="Proteomes" id="UP000004263">
    <property type="component" value="Unassembled WGS sequence"/>
</dbReference>
<dbReference type="RefSeq" id="WP_007017576.1">
    <property type="nucleotide sequence ID" value="NZ_CH724114.1"/>
</dbReference>
<evidence type="ECO:0000313" key="2">
    <source>
        <dbReference type="EMBL" id="EAT13192.1"/>
    </source>
</evidence>
<proteinExistence type="predicted"/>
<dbReference type="Gene3D" id="2.40.160.20">
    <property type="match status" value="1"/>
</dbReference>
<dbReference type="EMBL" id="AAQH01000002">
    <property type="protein sequence ID" value="EAT13192.1"/>
    <property type="molecule type" value="Genomic_DNA"/>
</dbReference>
<reference evidence="2 3" key="1">
    <citation type="submission" date="2006-03" db="EMBL/GenBank/DDBJ databases">
        <authorList>
            <person name="Pinhassi J."/>
            <person name="Pedros-Alio C."/>
            <person name="Ferriera S."/>
            <person name="Johnson J."/>
            <person name="Kravitz S."/>
            <person name="Halpern A."/>
            <person name="Remington K."/>
            <person name="Beeson K."/>
            <person name="Tran B."/>
            <person name="Rogers Y.-H."/>
            <person name="Friedman R."/>
            <person name="Venter J.C."/>
        </authorList>
    </citation>
    <scope>NUCLEOTIDE SEQUENCE [LARGE SCALE GENOMIC DNA]</scope>
    <source>
        <strain evidence="2 3">RED65</strain>
    </source>
</reference>
<organism evidence="2 3">
    <name type="scientific">Bermanella marisrubri</name>
    <dbReference type="NCBI Taxonomy" id="207949"/>
    <lineage>
        <taxon>Bacteria</taxon>
        <taxon>Pseudomonadati</taxon>
        <taxon>Pseudomonadota</taxon>
        <taxon>Gammaproteobacteria</taxon>
        <taxon>Oceanospirillales</taxon>
        <taxon>Oceanospirillaceae</taxon>
        <taxon>Bermanella</taxon>
    </lineage>
</organism>
<sequence>MLKKTLAPSVLATSIALAFSTPAMAYEAGDILLRVGTATVAPEKTSDDIDQIAGQAVEANDNTQLGISGTYMITDQLGVEVLGATPFSHDIEAKAGTLGAEGAAIGEIKHLPPTISAQYYPMDKNSKLQPYVGAGLNITVFFDEETGAGAEGLGYDELSLDNSVGLAVQAGVDYAFDEKMFVNASVMYAKIGTEATLSDSTGTAPDLTVNYDLDPLVYRVNFGYKF</sequence>
<name>Q1N586_9GAMM</name>
<gene>
    <name evidence="2" type="ORF">RED65_00490</name>
</gene>
<dbReference type="SUPFAM" id="SSF56925">
    <property type="entry name" value="OMPA-like"/>
    <property type="match status" value="1"/>
</dbReference>
<dbReference type="InterPro" id="IPR011250">
    <property type="entry name" value="OMP/PagP_B-barrel"/>
</dbReference>
<dbReference type="PANTHER" id="PTHR36920:SF1">
    <property type="entry name" value="OUTER MEMBRANE PROTEIN W"/>
    <property type="match status" value="1"/>
</dbReference>
<evidence type="ECO:0000313" key="3">
    <source>
        <dbReference type="Proteomes" id="UP000004263"/>
    </source>
</evidence>
<protein>
    <submittedName>
        <fullName evidence="2">Outer membrane protein OprG</fullName>
    </submittedName>
</protein>
<keyword evidence="3" id="KW-1185">Reference proteome</keyword>
<dbReference type="STRING" id="207949.RED65_00490"/>
<dbReference type="Pfam" id="PF03922">
    <property type="entry name" value="OmpW"/>
    <property type="match status" value="1"/>
</dbReference>
<keyword evidence="1" id="KW-0732">Signal</keyword>
<dbReference type="GO" id="GO:0055085">
    <property type="term" value="P:transmembrane transport"/>
    <property type="evidence" value="ECO:0007669"/>
    <property type="project" value="TreeGrafter"/>
</dbReference>
<dbReference type="InterPro" id="IPR005618">
    <property type="entry name" value="OMPW"/>
</dbReference>
<dbReference type="AlphaFoldDB" id="Q1N586"/>